<feature type="signal peptide" evidence="1">
    <location>
        <begin position="1"/>
        <end position="21"/>
    </location>
</feature>
<dbReference type="Proteomes" id="UP001139700">
    <property type="component" value="Unassembled WGS sequence"/>
</dbReference>
<dbReference type="InterPro" id="IPR035986">
    <property type="entry name" value="PKD_dom_sf"/>
</dbReference>
<dbReference type="Pfam" id="PF13585">
    <property type="entry name" value="CHU_C"/>
    <property type="match status" value="1"/>
</dbReference>
<gene>
    <name evidence="2" type="ORF">LXM24_00180</name>
</gene>
<keyword evidence="1" id="KW-0732">Signal</keyword>
<dbReference type="SUPFAM" id="SSF49299">
    <property type="entry name" value="PKD domain"/>
    <property type="match status" value="1"/>
</dbReference>
<dbReference type="EMBL" id="JAJTTA010000001">
    <property type="protein sequence ID" value="MCF0038483.1"/>
    <property type="molecule type" value="Genomic_DNA"/>
</dbReference>
<keyword evidence="3" id="KW-1185">Reference proteome</keyword>
<organism evidence="2 3">
    <name type="scientific">Dyadobacter fanqingshengii</name>
    <dbReference type="NCBI Taxonomy" id="2906443"/>
    <lineage>
        <taxon>Bacteria</taxon>
        <taxon>Pseudomonadati</taxon>
        <taxon>Bacteroidota</taxon>
        <taxon>Cytophagia</taxon>
        <taxon>Cytophagales</taxon>
        <taxon>Spirosomataceae</taxon>
        <taxon>Dyadobacter</taxon>
    </lineage>
</organism>
<name>A0A9X1P796_9BACT</name>
<comment type="caution">
    <text evidence="2">The sequence shown here is derived from an EMBL/GenBank/DDBJ whole genome shotgun (WGS) entry which is preliminary data.</text>
</comment>
<dbReference type="AlphaFoldDB" id="A0A9X1P796"/>
<sequence length="636" mass="68910">MRLTLLSLFSILIFFCKTLHAQGLCDRGGGGFTIDKTEGCAPLTIRVTNTVPNPILVGYDASFDGRSPQIAPGPIFTYSLPATYTVLQQGAVSSGQFYACKTVQVFETRVITPQYSSCGGGKIFLSLIDDAILKAYDEVKIQWGDGKTDIWKKGSPLVIEHSYADVSTNPTVLLTGLYVGKGCAEGRATSLPITFQQAQLNDIAIKSVEMRGDGTLRINYQGLSGVYTDINYSTNGSNYTTAGRRSSGGLQPFDVKNMVTSQVYQVKLSSEDLCSGKNDSPVYSSMTLTGRSEDGQNILTWSKYPDATDFTSYDLLRDGTIIKTFTSINDITYTDEDVQCGSFSEYQVVAKIKDVTSTSAPVGVKAEIASPKPIKDAAVSVDGDRAVTIKANVPGAGPNSTYDLTIEKAEAGATLFKKIITLFNESEYSDPDVKTNELSYCYKISYTNSCGQKVPPSEPVCTILLTKNLTTLNWTTQSPILGGVSSYDVIQAGSSTAEEVIPVQMNSNYTIKVNAQSDLEYNFQILANSTPGGFESLSNIINYKRSAGVFVPQAFSPNGDGYNDILEAKSTQLQSFNFSVMNRWGEVVFHSDDIATGWDGTINGANAPVGSYVYKMTFVDDINQTVEKSGTFMLLR</sequence>
<accession>A0A9X1P796</accession>
<proteinExistence type="predicted"/>
<protein>
    <submittedName>
        <fullName evidence="2">Gliding motility-associated C-terminal domain-containing protein</fullName>
    </submittedName>
</protein>
<feature type="chain" id="PRO_5040811582" evidence="1">
    <location>
        <begin position="22"/>
        <end position="636"/>
    </location>
</feature>
<evidence type="ECO:0000313" key="3">
    <source>
        <dbReference type="Proteomes" id="UP001139700"/>
    </source>
</evidence>
<evidence type="ECO:0000256" key="1">
    <source>
        <dbReference type="SAM" id="SignalP"/>
    </source>
</evidence>
<dbReference type="InterPro" id="IPR026341">
    <property type="entry name" value="T9SS_type_B"/>
</dbReference>
<dbReference type="InterPro" id="IPR013783">
    <property type="entry name" value="Ig-like_fold"/>
</dbReference>
<dbReference type="NCBIfam" id="TIGR04131">
    <property type="entry name" value="Bac_Flav_CTERM"/>
    <property type="match status" value="1"/>
</dbReference>
<dbReference type="RefSeq" id="WP_234611007.1">
    <property type="nucleotide sequence ID" value="NZ_CP098806.1"/>
</dbReference>
<reference evidence="2" key="1">
    <citation type="submission" date="2021-12" db="EMBL/GenBank/DDBJ databases">
        <title>Novel species in genus Dyadobacter.</title>
        <authorList>
            <person name="Ma C."/>
        </authorList>
    </citation>
    <scope>NUCLEOTIDE SEQUENCE</scope>
    <source>
        <strain evidence="2">CY399</strain>
    </source>
</reference>
<dbReference type="Gene3D" id="2.60.40.10">
    <property type="entry name" value="Immunoglobulins"/>
    <property type="match status" value="2"/>
</dbReference>
<evidence type="ECO:0000313" key="2">
    <source>
        <dbReference type="EMBL" id="MCF0038483.1"/>
    </source>
</evidence>